<feature type="repeat" description="ANK" evidence="3">
    <location>
        <begin position="393"/>
        <end position="425"/>
    </location>
</feature>
<name>A0A0D2HDY1_9EURO</name>
<dbReference type="Proteomes" id="UP000053617">
    <property type="component" value="Unassembled WGS sequence"/>
</dbReference>
<dbReference type="InterPro" id="IPR051165">
    <property type="entry name" value="Multifunctional_ANK_Repeat"/>
</dbReference>
<dbReference type="Gene3D" id="1.25.40.20">
    <property type="entry name" value="Ankyrin repeat-containing domain"/>
    <property type="match status" value="1"/>
</dbReference>
<reference evidence="5 6" key="1">
    <citation type="submission" date="2015-01" db="EMBL/GenBank/DDBJ databases">
        <title>The Genome Sequence of Rhinocladiella mackenzie CBS 650.93.</title>
        <authorList>
            <consortium name="The Broad Institute Genomics Platform"/>
            <person name="Cuomo C."/>
            <person name="de Hoog S."/>
            <person name="Gorbushina A."/>
            <person name="Stielow B."/>
            <person name="Teixiera M."/>
            <person name="Abouelleil A."/>
            <person name="Chapman S.B."/>
            <person name="Priest M."/>
            <person name="Young S.K."/>
            <person name="Wortman J."/>
            <person name="Nusbaum C."/>
            <person name="Birren B."/>
        </authorList>
    </citation>
    <scope>NUCLEOTIDE SEQUENCE [LARGE SCALE GENOMIC DNA]</scope>
    <source>
        <strain evidence="5 6">CBS 650.93</strain>
    </source>
</reference>
<keyword evidence="2 3" id="KW-0040">ANK repeat</keyword>
<dbReference type="SUPFAM" id="SSF48403">
    <property type="entry name" value="Ankyrin repeat"/>
    <property type="match status" value="1"/>
</dbReference>
<dbReference type="Pfam" id="PF12796">
    <property type="entry name" value="Ank_2"/>
    <property type="match status" value="1"/>
</dbReference>
<feature type="repeat" description="ANK" evidence="3">
    <location>
        <begin position="432"/>
        <end position="464"/>
    </location>
</feature>
<feature type="repeat" description="ANK" evidence="3">
    <location>
        <begin position="467"/>
        <end position="499"/>
    </location>
</feature>
<feature type="region of interest" description="Disordered" evidence="4">
    <location>
        <begin position="618"/>
        <end position="648"/>
    </location>
</feature>
<evidence type="ECO:0008006" key="7">
    <source>
        <dbReference type="Google" id="ProtNLM"/>
    </source>
</evidence>
<organism evidence="5 6">
    <name type="scientific">Rhinocladiella mackenziei CBS 650.93</name>
    <dbReference type="NCBI Taxonomy" id="1442369"/>
    <lineage>
        <taxon>Eukaryota</taxon>
        <taxon>Fungi</taxon>
        <taxon>Dikarya</taxon>
        <taxon>Ascomycota</taxon>
        <taxon>Pezizomycotina</taxon>
        <taxon>Eurotiomycetes</taxon>
        <taxon>Chaetothyriomycetidae</taxon>
        <taxon>Chaetothyriales</taxon>
        <taxon>Herpotrichiellaceae</taxon>
        <taxon>Rhinocladiella</taxon>
    </lineage>
</organism>
<dbReference type="PANTHER" id="PTHR24123:SF33">
    <property type="entry name" value="PROTEIN HOS4"/>
    <property type="match status" value="1"/>
</dbReference>
<dbReference type="VEuPathDB" id="FungiDB:Z518_03430"/>
<feature type="repeat" description="ANK" evidence="3">
    <location>
        <begin position="502"/>
        <end position="534"/>
    </location>
</feature>
<dbReference type="STRING" id="1442369.A0A0D2HDY1"/>
<dbReference type="RefSeq" id="XP_013275909.1">
    <property type="nucleotide sequence ID" value="XM_013420455.1"/>
</dbReference>
<dbReference type="PROSITE" id="PS50297">
    <property type="entry name" value="ANK_REP_REGION"/>
    <property type="match status" value="4"/>
</dbReference>
<evidence type="ECO:0000313" key="6">
    <source>
        <dbReference type="Proteomes" id="UP000053617"/>
    </source>
</evidence>
<dbReference type="EMBL" id="KN847476">
    <property type="protein sequence ID" value="KIX08773.1"/>
    <property type="molecule type" value="Genomic_DNA"/>
</dbReference>
<evidence type="ECO:0000256" key="3">
    <source>
        <dbReference type="PROSITE-ProRule" id="PRU00023"/>
    </source>
</evidence>
<dbReference type="HOGENOM" id="CLU_369239_0_0_1"/>
<feature type="compositionally biased region" description="Polar residues" evidence="4">
    <location>
        <begin position="618"/>
        <end position="634"/>
    </location>
</feature>
<evidence type="ECO:0000256" key="1">
    <source>
        <dbReference type="ARBA" id="ARBA00022737"/>
    </source>
</evidence>
<evidence type="ECO:0000256" key="4">
    <source>
        <dbReference type="SAM" id="MobiDB-lite"/>
    </source>
</evidence>
<dbReference type="Pfam" id="PF00023">
    <property type="entry name" value="Ank"/>
    <property type="match status" value="1"/>
</dbReference>
<keyword evidence="1" id="KW-0677">Repeat</keyword>
<gene>
    <name evidence="5" type="ORF">Z518_03430</name>
</gene>
<dbReference type="GeneID" id="25291501"/>
<evidence type="ECO:0000256" key="2">
    <source>
        <dbReference type="ARBA" id="ARBA00023043"/>
    </source>
</evidence>
<dbReference type="PROSITE" id="PS50088">
    <property type="entry name" value="ANK_REPEAT"/>
    <property type="match status" value="4"/>
</dbReference>
<protein>
    <recommendedName>
        <fullName evidence="7">Ankyrin</fullName>
    </recommendedName>
</protein>
<evidence type="ECO:0000313" key="5">
    <source>
        <dbReference type="EMBL" id="KIX08773.1"/>
    </source>
</evidence>
<dbReference type="PANTHER" id="PTHR24123">
    <property type="entry name" value="ANKYRIN REPEAT-CONTAINING"/>
    <property type="match status" value="1"/>
</dbReference>
<keyword evidence="6" id="KW-1185">Reference proteome</keyword>
<dbReference type="InterPro" id="IPR002110">
    <property type="entry name" value="Ankyrin_rpt"/>
</dbReference>
<dbReference type="OrthoDB" id="194358at2759"/>
<dbReference type="SMART" id="SM00248">
    <property type="entry name" value="ANK"/>
    <property type="match status" value="7"/>
</dbReference>
<dbReference type="AlphaFoldDB" id="A0A0D2HDY1"/>
<accession>A0A0D2HDY1</accession>
<dbReference type="InterPro" id="IPR036770">
    <property type="entry name" value="Ankyrin_rpt-contain_sf"/>
</dbReference>
<proteinExistence type="predicted"/>
<sequence>MTNLPWFRLQSVLEQPEYMFLQASPALDGVPSIPSSSSNCLPTEARRGILSNLLGSKLEVQLLENVPQVTSKLQRLVPERYEGELSEKVGQLLNPRSTSHSSLWFLFGLAAYFVSNNTLGDIRTDAFLTWVIDQKYTDSLERLLQINTPTTQAATEEQIGSNCSITLLEGTTSSWLKRLSRTEYPWTAASDFYSTLAPTSIPLCMQNEANTALGIAVARKNTEIVALLLEHDASTSYEVAGIDLLEWPSLNWRNIYSLLKEKIGSVAVGATIGDLVDATNQSSHSLHAHTIATRSQPRLPHLGQKTSWTALNLKRPRQVCDVLIGFKAEVNVPGILRRVILKGDFQLLQTFVNSGVNLEEQGMEALVESAGLGNTTSAAFLLHSGVDINTPGLEMNPLQTAAEEGCLEMVEFLLSYGADINAPAYMRNGRTALQSPTTCAAQYGRLKMVRMLLDHGADINEAPAYRFGRTALQAAVSTEDMELVQFLLEKGADVNAKPAIHGGITALQGATVSGNIMLAKLLLDKGAHVNAAPSFSEGRYAIEGAAEHGRLDMGLFLLNAGAVGNVFRGTGFKYAIKLAEENGHFAIANLLKNDCTPPQQSREQELAYVGSWAERSDLNQQSGSGCMNSDSSGRTSDRSMSKPALTKSSAILTVQQATRVRHVPKKPIKMGSMTKDDERGQEHAPLERHITQVVSEDVGSREKDLEMPILPTLEPRRLRECKQTISMFEQTLGPFASSWATSHSLGWLLDNRWI</sequence>